<evidence type="ECO:0000256" key="1">
    <source>
        <dbReference type="SAM" id="MobiDB-lite"/>
    </source>
</evidence>
<sequence length="127" mass="13831">MKVSGFSALFMMAVTAFAFFSFISSTGPSWFPDLVHSRRGDKTTPIASIALSRKLKENVHRIKSNKKVDIGDQVTLEDYNPIDPSPGAAKNVNPGPIEHGTPFMPFIPKSPPPSQPTPGQDGQDDYN</sequence>
<dbReference type="PANTHER" id="PTHR37249">
    <property type="entry name" value="OS03G0206201 PROTEIN"/>
    <property type="match status" value="1"/>
</dbReference>
<accession>A0A2Z6LHL9</accession>
<name>A0A2Z6LHL9_TRISU</name>
<dbReference type="OrthoDB" id="1425109at2759"/>
<proteinExistence type="predicted"/>
<reference evidence="3" key="1">
    <citation type="journal article" date="2017" name="Front. Plant Sci.">
        <title>Climate Clever Clovers: New Paradigm to Reduce the Environmental Footprint of Ruminants by Breeding Low Methanogenic Forages Utilizing Haplotype Variation.</title>
        <authorList>
            <person name="Kaur P."/>
            <person name="Appels R."/>
            <person name="Bayer P.E."/>
            <person name="Keeble-Gagnere G."/>
            <person name="Wang J."/>
            <person name="Hirakawa H."/>
            <person name="Shirasawa K."/>
            <person name="Vercoe P."/>
            <person name="Stefanova K."/>
            <person name="Durmic Z."/>
            <person name="Nichols P."/>
            <person name="Revell C."/>
            <person name="Isobe S.N."/>
            <person name="Edwards D."/>
            <person name="Erskine W."/>
        </authorList>
    </citation>
    <scope>NUCLEOTIDE SEQUENCE [LARGE SCALE GENOMIC DNA]</scope>
    <source>
        <strain evidence="3">cv. Daliak</strain>
    </source>
</reference>
<evidence type="ECO:0000313" key="2">
    <source>
        <dbReference type="EMBL" id="GAU13797.1"/>
    </source>
</evidence>
<organism evidence="2 3">
    <name type="scientific">Trifolium subterraneum</name>
    <name type="common">Subterranean clover</name>
    <dbReference type="NCBI Taxonomy" id="3900"/>
    <lineage>
        <taxon>Eukaryota</taxon>
        <taxon>Viridiplantae</taxon>
        <taxon>Streptophyta</taxon>
        <taxon>Embryophyta</taxon>
        <taxon>Tracheophyta</taxon>
        <taxon>Spermatophyta</taxon>
        <taxon>Magnoliopsida</taxon>
        <taxon>eudicotyledons</taxon>
        <taxon>Gunneridae</taxon>
        <taxon>Pentapetalae</taxon>
        <taxon>rosids</taxon>
        <taxon>fabids</taxon>
        <taxon>Fabales</taxon>
        <taxon>Fabaceae</taxon>
        <taxon>Papilionoideae</taxon>
        <taxon>50 kb inversion clade</taxon>
        <taxon>NPAAA clade</taxon>
        <taxon>Hologalegina</taxon>
        <taxon>IRL clade</taxon>
        <taxon>Trifolieae</taxon>
        <taxon>Trifolium</taxon>
    </lineage>
</organism>
<dbReference type="AlphaFoldDB" id="A0A2Z6LHL9"/>
<gene>
    <name evidence="2" type="ORF">TSUD_83060</name>
</gene>
<dbReference type="EMBL" id="DF973140">
    <property type="protein sequence ID" value="GAU13797.1"/>
    <property type="molecule type" value="Genomic_DNA"/>
</dbReference>
<dbReference type="Proteomes" id="UP000242715">
    <property type="component" value="Unassembled WGS sequence"/>
</dbReference>
<protein>
    <submittedName>
        <fullName evidence="2">Uncharacterized protein</fullName>
    </submittedName>
</protein>
<evidence type="ECO:0000313" key="3">
    <source>
        <dbReference type="Proteomes" id="UP000242715"/>
    </source>
</evidence>
<feature type="region of interest" description="Disordered" evidence="1">
    <location>
        <begin position="79"/>
        <end position="127"/>
    </location>
</feature>
<dbReference type="PANTHER" id="PTHR37249:SF3">
    <property type="entry name" value="OS03G0206201 PROTEIN"/>
    <property type="match status" value="1"/>
</dbReference>
<keyword evidence="3" id="KW-1185">Reference proteome</keyword>